<dbReference type="CDD" id="cd11740">
    <property type="entry name" value="YajQ_like"/>
    <property type="match status" value="1"/>
</dbReference>
<dbReference type="AlphaFoldDB" id="A0A1H9R4W6"/>
<reference evidence="4 5" key="1">
    <citation type="submission" date="2016-10" db="EMBL/GenBank/DDBJ databases">
        <authorList>
            <person name="de Groot N.N."/>
        </authorList>
    </citation>
    <scope>NUCLEOTIDE SEQUENCE [LARGE SCALE GENOMIC DNA]</scope>
    <source>
        <strain evidence="4 5">DSM 13760</strain>
    </source>
</reference>
<evidence type="ECO:0000256" key="1">
    <source>
        <dbReference type="ARBA" id="ARBA00022741"/>
    </source>
</evidence>
<dbReference type="InterPro" id="IPR036183">
    <property type="entry name" value="YajQ-like_sf"/>
</dbReference>
<dbReference type="Proteomes" id="UP000198948">
    <property type="component" value="Unassembled WGS sequence"/>
</dbReference>
<comment type="function">
    <text evidence="3">Nucleotide-binding protein.</text>
</comment>
<dbReference type="HAMAP" id="MF_00632">
    <property type="entry name" value="UPF0234"/>
    <property type="match status" value="1"/>
</dbReference>
<comment type="similarity">
    <text evidence="2 3">Belongs to the YajQ family.</text>
</comment>
<dbReference type="InterPro" id="IPR035570">
    <property type="entry name" value="UPF0234_N"/>
</dbReference>
<dbReference type="GO" id="GO:0000166">
    <property type="term" value="F:nucleotide binding"/>
    <property type="evidence" value="ECO:0007669"/>
    <property type="project" value="UniProtKB-UniRule"/>
</dbReference>
<dbReference type="NCBIfam" id="NF003819">
    <property type="entry name" value="PRK05412.1"/>
    <property type="match status" value="1"/>
</dbReference>
<keyword evidence="5" id="KW-1185">Reference proteome</keyword>
<dbReference type="PANTHER" id="PTHR30476:SF0">
    <property type="entry name" value="UPF0234 PROTEIN YAJQ"/>
    <property type="match status" value="1"/>
</dbReference>
<dbReference type="EMBL" id="FOHA01000003">
    <property type="protein sequence ID" value="SER67720.1"/>
    <property type="molecule type" value="Genomic_DNA"/>
</dbReference>
<dbReference type="InterPro" id="IPR007551">
    <property type="entry name" value="YajQ/Smlt4090-like"/>
</dbReference>
<dbReference type="Gene3D" id="3.30.70.860">
    <property type="match status" value="1"/>
</dbReference>
<evidence type="ECO:0000256" key="3">
    <source>
        <dbReference type="HAMAP-Rule" id="MF_00632"/>
    </source>
</evidence>
<keyword evidence="1 3" id="KW-0547">Nucleotide-binding</keyword>
<dbReference type="OrthoDB" id="9801447at2"/>
<dbReference type="PANTHER" id="PTHR30476">
    <property type="entry name" value="UPF0234 PROTEIN YAJQ"/>
    <property type="match status" value="1"/>
</dbReference>
<evidence type="ECO:0000256" key="2">
    <source>
        <dbReference type="ARBA" id="ARBA00093450"/>
    </source>
</evidence>
<evidence type="ECO:0000313" key="4">
    <source>
        <dbReference type="EMBL" id="SER67720.1"/>
    </source>
</evidence>
<proteinExistence type="inferred from homology"/>
<sequence length="163" mass="18581">MAKEASFDIVSEMNKEEVKNAIQIAKKEIVNRFDFKGSISDIKMENDRLVLISEDDYKIGQVKDILASKLIKRGVPTKNLHYSESEHAFGGNVRQYADLVSGISKEHAKTINDMIKKSGIKVKMQNQDDQIRVTGKNRDDLQKVIALLREANLPIDLQFTNYR</sequence>
<dbReference type="InterPro" id="IPR035571">
    <property type="entry name" value="UPF0234-like_C"/>
</dbReference>
<organism evidence="4 5">
    <name type="scientific">Isobaculum melis</name>
    <dbReference type="NCBI Taxonomy" id="142588"/>
    <lineage>
        <taxon>Bacteria</taxon>
        <taxon>Bacillati</taxon>
        <taxon>Bacillota</taxon>
        <taxon>Bacilli</taxon>
        <taxon>Lactobacillales</taxon>
        <taxon>Carnobacteriaceae</taxon>
        <taxon>Isobaculum</taxon>
    </lineage>
</organism>
<dbReference type="Pfam" id="PF04461">
    <property type="entry name" value="YajQ"/>
    <property type="match status" value="1"/>
</dbReference>
<dbReference type="GO" id="GO:0005829">
    <property type="term" value="C:cytosol"/>
    <property type="evidence" value="ECO:0007669"/>
    <property type="project" value="TreeGrafter"/>
</dbReference>
<accession>A0A1H9R4W6</accession>
<gene>
    <name evidence="4" type="ORF">SAMN04488559_10357</name>
</gene>
<evidence type="ECO:0000313" key="5">
    <source>
        <dbReference type="Proteomes" id="UP000198948"/>
    </source>
</evidence>
<dbReference type="STRING" id="142588.SAMN04488559_10357"/>
<name>A0A1H9R4W6_9LACT</name>
<dbReference type="Gene3D" id="3.30.70.990">
    <property type="entry name" value="YajQ-like, domain 2"/>
    <property type="match status" value="1"/>
</dbReference>
<dbReference type="SUPFAM" id="SSF89963">
    <property type="entry name" value="YajQ-like"/>
    <property type="match status" value="2"/>
</dbReference>
<protein>
    <recommendedName>
        <fullName evidence="3">Nucleotide-binding protein SAMN04488559_10357</fullName>
    </recommendedName>
</protein>